<keyword evidence="2" id="KW-0378">Hydrolase</keyword>
<dbReference type="EMBL" id="WJBE01000014">
    <property type="protein sequence ID" value="MBC3900713.1"/>
    <property type="molecule type" value="Genomic_DNA"/>
</dbReference>
<dbReference type="Gene3D" id="1.10.30.50">
    <property type="match status" value="1"/>
</dbReference>
<comment type="caution">
    <text evidence="2">The sequence shown here is derived from an EMBL/GenBank/DDBJ whole genome shotgun (WGS) entry which is preliminary data.</text>
</comment>
<dbReference type="GO" id="GO:0004519">
    <property type="term" value="F:endonuclease activity"/>
    <property type="evidence" value="ECO:0007669"/>
    <property type="project" value="UniProtKB-KW"/>
</dbReference>
<proteinExistence type="predicted"/>
<keyword evidence="3" id="KW-1185">Reference proteome</keyword>
<evidence type="ECO:0000313" key="3">
    <source>
        <dbReference type="Proteomes" id="UP000622405"/>
    </source>
</evidence>
<reference evidence="2 3" key="1">
    <citation type="journal article" date="2020" name="mSystems">
        <title>Defining Genomic and Predicted Metabolic Features of the Acetobacterium Genus.</title>
        <authorList>
            <person name="Ross D.E."/>
            <person name="Marshall C.W."/>
            <person name="Gulliver D."/>
            <person name="May H.D."/>
            <person name="Norman R.S."/>
        </authorList>
    </citation>
    <scope>NUCLEOTIDE SEQUENCE [LARGE SCALE GENOMIC DNA]</scope>
    <source>
        <strain evidence="2 3">DSM 4132</strain>
    </source>
</reference>
<dbReference type="Pfam" id="PF01844">
    <property type="entry name" value="HNH"/>
    <property type="match status" value="1"/>
</dbReference>
<evidence type="ECO:0000259" key="1">
    <source>
        <dbReference type="Pfam" id="PF01844"/>
    </source>
</evidence>
<organism evidence="2 3">
    <name type="scientific">Acetobacterium malicum</name>
    <dbReference type="NCBI Taxonomy" id="52692"/>
    <lineage>
        <taxon>Bacteria</taxon>
        <taxon>Bacillati</taxon>
        <taxon>Bacillota</taxon>
        <taxon>Clostridia</taxon>
        <taxon>Eubacteriales</taxon>
        <taxon>Eubacteriaceae</taxon>
        <taxon>Acetobacterium</taxon>
    </lineage>
</organism>
<evidence type="ECO:0000313" key="2">
    <source>
        <dbReference type="EMBL" id="MBC3900713.1"/>
    </source>
</evidence>
<accession>A0ABR6YZN1</accession>
<dbReference type="Proteomes" id="UP000622405">
    <property type="component" value="Unassembled WGS sequence"/>
</dbReference>
<sequence length="215" mass="25373">MDYRESKFESYDNKNIKNDKTKLAKLIDSRVSNSANKGQHYPKLSKKSSAYYKMFQEIYHLKCAYCGVNTAIQPTSMFEIDHYVNKMQEKLSDGVSVHHIKNIVFACRKCNQAKKDFDVNTGSNTCCECLHPDNEVLPVVFERKENYSIEIKPEYSDCKLVNEFYEKMDFSNRLRKLDYLLLNLYTMRELPEFKMRKNLINNLLVELITTRNQQV</sequence>
<feature type="domain" description="HNH" evidence="1">
    <location>
        <begin position="63"/>
        <end position="116"/>
    </location>
</feature>
<dbReference type="CDD" id="cd00085">
    <property type="entry name" value="HNHc"/>
    <property type="match status" value="1"/>
</dbReference>
<protein>
    <submittedName>
        <fullName evidence="2">HNH endonuclease</fullName>
    </submittedName>
</protein>
<dbReference type="InterPro" id="IPR003615">
    <property type="entry name" value="HNH_nuc"/>
</dbReference>
<keyword evidence="2" id="KW-0540">Nuclease</keyword>
<dbReference type="RefSeq" id="WP_186894871.1">
    <property type="nucleotide sequence ID" value="NZ_WJBE01000014.1"/>
</dbReference>
<name>A0ABR6YZN1_9FIRM</name>
<dbReference type="InterPro" id="IPR002711">
    <property type="entry name" value="HNH"/>
</dbReference>
<gene>
    <name evidence="2" type="ORF">GH811_13920</name>
</gene>
<keyword evidence="2" id="KW-0255">Endonuclease</keyword>